<protein>
    <submittedName>
        <fullName evidence="1">Pentapeptide repeat-containing protein</fullName>
    </submittedName>
</protein>
<organism evidence="1 2">
    <name type="scientific">Aphanothece hegewaldii CCALA 016</name>
    <dbReference type="NCBI Taxonomy" id="2107694"/>
    <lineage>
        <taxon>Bacteria</taxon>
        <taxon>Bacillati</taxon>
        <taxon>Cyanobacteriota</taxon>
        <taxon>Cyanophyceae</taxon>
        <taxon>Oscillatoriophycideae</taxon>
        <taxon>Chroococcales</taxon>
        <taxon>Aphanothecaceae</taxon>
        <taxon>Aphanothece</taxon>
    </lineage>
</organism>
<evidence type="ECO:0000313" key="1">
    <source>
        <dbReference type="EMBL" id="PSF37077.1"/>
    </source>
</evidence>
<dbReference type="EMBL" id="PXOH01000011">
    <property type="protein sequence ID" value="PSF37077.1"/>
    <property type="molecule type" value="Genomic_DNA"/>
</dbReference>
<dbReference type="Proteomes" id="UP000239001">
    <property type="component" value="Unassembled WGS sequence"/>
</dbReference>
<dbReference type="AlphaFoldDB" id="A0A2T1LXG4"/>
<dbReference type="RefSeq" id="WP_106457042.1">
    <property type="nucleotide sequence ID" value="NZ_PXOH01000011.1"/>
</dbReference>
<dbReference type="SUPFAM" id="SSF141571">
    <property type="entry name" value="Pentapeptide repeat-like"/>
    <property type="match status" value="1"/>
</dbReference>
<dbReference type="InterPro" id="IPR051082">
    <property type="entry name" value="Pentapeptide-BTB/POZ_domain"/>
</dbReference>
<comment type="caution">
    <text evidence="1">The sequence shown here is derived from an EMBL/GenBank/DDBJ whole genome shotgun (WGS) entry which is preliminary data.</text>
</comment>
<dbReference type="Gene3D" id="2.160.20.80">
    <property type="entry name" value="E3 ubiquitin-protein ligase SopA"/>
    <property type="match status" value="1"/>
</dbReference>
<name>A0A2T1LXG4_9CHRO</name>
<gene>
    <name evidence="1" type="ORF">C7H19_11595</name>
</gene>
<accession>A0A2T1LXG4</accession>
<keyword evidence="2" id="KW-1185">Reference proteome</keyword>
<reference evidence="1 2" key="2">
    <citation type="submission" date="2018-03" db="EMBL/GenBank/DDBJ databases">
        <authorList>
            <person name="Keele B.F."/>
        </authorList>
    </citation>
    <scope>NUCLEOTIDE SEQUENCE [LARGE SCALE GENOMIC DNA]</scope>
    <source>
        <strain evidence="1 2">CCALA 016</strain>
    </source>
</reference>
<sequence>MMYLINSDNPYSDWISLDLSFVEINSRQWDLETNLSFSENWQPLLKGRIKWGLKGGQLKVTLENGQLLIASVPQNQDFLISTSTKVDDHIWILNSKTIQEIKTGDVSFKLGTFIPNAETFNLTATFTPTLADFSITDAEGLWKHDISPNQHGVLERAIARFLQQNYSSPYISFVQWGTHTASFEANRLILQENLTQLDTLIEQIYNASSDDLIELAKIASLNPFIDLRGGNLIATQLSGLSLGNANLYQTNFRGANLTDIDLSEANLSCAKFSGADLSGAYLGNANLSYADLHRASLALSNLIGADLTGANLLEANLSNANLSGAKLVDARFGNNPGLTEAMQEMIKDRGGHFE</sequence>
<dbReference type="OrthoDB" id="420175at2"/>
<dbReference type="PANTHER" id="PTHR14136:SF17">
    <property type="entry name" value="BTB_POZ DOMAIN-CONTAINING PROTEIN KCTD9"/>
    <property type="match status" value="1"/>
</dbReference>
<dbReference type="InterPro" id="IPR001646">
    <property type="entry name" value="5peptide_repeat"/>
</dbReference>
<dbReference type="PANTHER" id="PTHR14136">
    <property type="entry name" value="BTB_POZ DOMAIN-CONTAINING PROTEIN KCTD9"/>
    <property type="match status" value="1"/>
</dbReference>
<proteinExistence type="predicted"/>
<reference evidence="1 2" key="1">
    <citation type="submission" date="2018-03" db="EMBL/GenBank/DDBJ databases">
        <title>The ancient ancestry and fast evolution of plastids.</title>
        <authorList>
            <person name="Moore K.R."/>
            <person name="Magnabosco C."/>
            <person name="Momper L."/>
            <person name="Gold D.A."/>
            <person name="Bosak T."/>
            <person name="Fournier G.P."/>
        </authorList>
    </citation>
    <scope>NUCLEOTIDE SEQUENCE [LARGE SCALE GENOMIC DNA]</scope>
    <source>
        <strain evidence="1 2">CCALA 016</strain>
    </source>
</reference>
<dbReference type="Pfam" id="PF00805">
    <property type="entry name" value="Pentapeptide"/>
    <property type="match status" value="2"/>
</dbReference>
<evidence type="ECO:0000313" key="2">
    <source>
        <dbReference type="Proteomes" id="UP000239001"/>
    </source>
</evidence>